<dbReference type="STRING" id="418495.SAMN05216215_1004170"/>
<dbReference type="Proteomes" id="UP000199529">
    <property type="component" value="Unassembled WGS sequence"/>
</dbReference>
<dbReference type="EMBL" id="FNOK01000004">
    <property type="protein sequence ID" value="SDW62364.1"/>
    <property type="molecule type" value="Genomic_DNA"/>
</dbReference>
<organism evidence="1 2">
    <name type="scientific">Saccharopolyspora shandongensis</name>
    <dbReference type="NCBI Taxonomy" id="418495"/>
    <lineage>
        <taxon>Bacteria</taxon>
        <taxon>Bacillati</taxon>
        <taxon>Actinomycetota</taxon>
        <taxon>Actinomycetes</taxon>
        <taxon>Pseudonocardiales</taxon>
        <taxon>Pseudonocardiaceae</taxon>
        <taxon>Saccharopolyspora</taxon>
    </lineage>
</organism>
<reference evidence="2" key="1">
    <citation type="submission" date="2016-10" db="EMBL/GenBank/DDBJ databases">
        <authorList>
            <person name="Varghese N."/>
            <person name="Submissions S."/>
        </authorList>
    </citation>
    <scope>NUCLEOTIDE SEQUENCE [LARGE SCALE GENOMIC DNA]</scope>
    <source>
        <strain evidence="2">CGMCC 4.3530</strain>
    </source>
</reference>
<protein>
    <submittedName>
        <fullName evidence="1">Uncharacterized protein</fullName>
    </submittedName>
</protein>
<keyword evidence="2" id="KW-1185">Reference proteome</keyword>
<proteinExistence type="predicted"/>
<sequence length="74" mass="7553">MVRVLRSGRSGEFRLARGARRSASLGDSGLVLGEDIVSADGLSGEGVKSVKKTTVHNDPKAIGGTGTSGVRVSK</sequence>
<evidence type="ECO:0000313" key="1">
    <source>
        <dbReference type="EMBL" id="SDW62364.1"/>
    </source>
</evidence>
<name>A0A1H2V380_9PSEU</name>
<gene>
    <name evidence="1" type="ORF">SAMN05216215_1004170</name>
</gene>
<evidence type="ECO:0000313" key="2">
    <source>
        <dbReference type="Proteomes" id="UP000199529"/>
    </source>
</evidence>
<accession>A0A1H2V380</accession>
<dbReference type="AlphaFoldDB" id="A0A1H2V380"/>